<dbReference type="Proteomes" id="UP000708208">
    <property type="component" value="Unassembled WGS sequence"/>
</dbReference>
<feature type="domain" description="GOLD" evidence="2">
    <location>
        <begin position="275"/>
        <end position="372"/>
    </location>
</feature>
<dbReference type="Pfam" id="PF00650">
    <property type="entry name" value="CRAL_TRIO"/>
    <property type="match status" value="1"/>
</dbReference>
<proteinExistence type="predicted"/>
<comment type="caution">
    <text evidence="3">The sequence shown here is derived from an EMBL/GenBank/DDBJ whole genome shotgun (WGS) entry which is preliminary data.</text>
</comment>
<reference evidence="3" key="1">
    <citation type="submission" date="2021-06" db="EMBL/GenBank/DDBJ databases">
        <authorList>
            <person name="Hodson N. C."/>
            <person name="Mongue J. A."/>
            <person name="Jaron S. K."/>
        </authorList>
    </citation>
    <scope>NUCLEOTIDE SEQUENCE</scope>
</reference>
<dbReference type="AlphaFoldDB" id="A0A8J2LEM5"/>
<accession>A0A8J2LEM5</accession>
<dbReference type="CDD" id="cd00170">
    <property type="entry name" value="SEC14"/>
    <property type="match status" value="1"/>
</dbReference>
<dbReference type="PANTHER" id="PTHR23324">
    <property type="entry name" value="SEC14 RELATED PROTEIN"/>
    <property type="match status" value="1"/>
</dbReference>
<dbReference type="EMBL" id="CAJVCH010502798">
    <property type="protein sequence ID" value="CAG7821194.1"/>
    <property type="molecule type" value="Genomic_DNA"/>
</dbReference>
<dbReference type="InterPro" id="IPR001251">
    <property type="entry name" value="CRAL-TRIO_dom"/>
</dbReference>
<feature type="domain" description="CRAL-TRIO" evidence="1">
    <location>
        <begin position="72"/>
        <end position="248"/>
    </location>
</feature>
<dbReference type="InterPro" id="IPR009038">
    <property type="entry name" value="GOLD_dom"/>
</dbReference>
<gene>
    <name evidence="3" type="ORF">AFUS01_LOCUS31544</name>
</gene>
<evidence type="ECO:0000313" key="4">
    <source>
        <dbReference type="Proteomes" id="UP000708208"/>
    </source>
</evidence>
<dbReference type="InterPro" id="IPR051064">
    <property type="entry name" value="SEC14/CRAL-TRIO_domain"/>
</dbReference>
<dbReference type="PROSITE" id="PS50866">
    <property type="entry name" value="GOLD"/>
    <property type="match status" value="1"/>
</dbReference>
<organism evidence="3 4">
    <name type="scientific">Allacma fusca</name>
    <dbReference type="NCBI Taxonomy" id="39272"/>
    <lineage>
        <taxon>Eukaryota</taxon>
        <taxon>Metazoa</taxon>
        <taxon>Ecdysozoa</taxon>
        <taxon>Arthropoda</taxon>
        <taxon>Hexapoda</taxon>
        <taxon>Collembola</taxon>
        <taxon>Symphypleona</taxon>
        <taxon>Sminthuridae</taxon>
        <taxon>Allacma</taxon>
    </lineage>
</organism>
<dbReference type="PROSITE" id="PS50191">
    <property type="entry name" value="CRAL_TRIO"/>
    <property type="match status" value="1"/>
</dbReference>
<dbReference type="GO" id="GO:0005737">
    <property type="term" value="C:cytoplasm"/>
    <property type="evidence" value="ECO:0007669"/>
    <property type="project" value="TreeGrafter"/>
</dbReference>
<protein>
    <recommendedName>
        <fullName evidence="5">SEC14-like protein 2</fullName>
    </recommendedName>
</protein>
<name>A0A8J2LEM5_9HEXA</name>
<dbReference type="SMART" id="SM00516">
    <property type="entry name" value="SEC14"/>
    <property type="match status" value="1"/>
</dbReference>
<evidence type="ECO:0000259" key="2">
    <source>
        <dbReference type="PROSITE" id="PS50866"/>
    </source>
</evidence>
<dbReference type="Pfam" id="PF13897">
    <property type="entry name" value="GOLD_2"/>
    <property type="match status" value="1"/>
</dbReference>
<evidence type="ECO:0000313" key="3">
    <source>
        <dbReference type="EMBL" id="CAG7821194.1"/>
    </source>
</evidence>
<dbReference type="OrthoDB" id="1434354at2759"/>
<dbReference type="PANTHER" id="PTHR23324:SF83">
    <property type="entry name" value="SEC14-LIKE PROTEIN 2"/>
    <property type="match status" value="1"/>
</dbReference>
<sequence length="387" mass="44613">MDAFTDKEIIALKGFRQRIADIPLSWFLRHDKNLIRWLRARELNLDQAEIMIRKNFHWKQTSGINDILNRPVPDVVIRDFPFQVTGYDKDGDIVAVIPYGRWDFRSVVESGKKHEFVSYINYIIELAYKFLESRSSKDVIYNQVVLILDMEGFSLKQVLSRPTIDLLLGLLQSLENNHPECLKRAFMINAPKVFEILWAISKPLMSLRTLSKVNIMGSNANVWKEKILHHVPPNYVPSKYGGADTSCPNIDFYLHQMSMNDDFNIRLRNNYPVADEALETVIVPAGGKFQKTVVVQSPGYLLRWGFKTDDHDIGFLFSNGRAKAIIDIRRVDSHKHMQLGTFVCPMAGSYVFCFDNSYSRMTSKVLRFGVFISEANNNNFDDKVLEC</sequence>
<evidence type="ECO:0008006" key="5">
    <source>
        <dbReference type="Google" id="ProtNLM"/>
    </source>
</evidence>
<keyword evidence="4" id="KW-1185">Reference proteome</keyword>
<evidence type="ECO:0000259" key="1">
    <source>
        <dbReference type="PROSITE" id="PS50191"/>
    </source>
</evidence>